<dbReference type="SUPFAM" id="SSF46785">
    <property type="entry name" value="Winged helix' DNA-binding domain"/>
    <property type="match status" value="1"/>
</dbReference>
<keyword evidence="2" id="KW-0238">DNA-binding</keyword>
<proteinExistence type="predicted"/>
<keyword evidence="3" id="KW-0804">Transcription</keyword>
<keyword evidence="6" id="KW-1185">Reference proteome</keyword>
<sequence>MHSRRTSFGYRISTLHRLVARFIRERMSEMGIEQGQVPFLAELFHEEGVPQEVLASRLFIDKGVTARQLARMEQSGLIVRRVNMENKRQKLVFLAEDIRVRREEFFCHLNALTEALGAGFSERERPMALEFLDRMITNMLVSKTAADGD</sequence>
<dbReference type="Gene3D" id="1.10.10.10">
    <property type="entry name" value="Winged helix-like DNA-binding domain superfamily/Winged helix DNA-binding domain"/>
    <property type="match status" value="1"/>
</dbReference>
<dbReference type="InterPro" id="IPR000835">
    <property type="entry name" value="HTH_MarR-typ"/>
</dbReference>
<reference evidence="5 6" key="1">
    <citation type="submission" date="2020-05" db="EMBL/GenBank/DDBJ databases">
        <title>Draft genome sequence of Desulfovibrio sp. strain HN2T.</title>
        <authorList>
            <person name="Ueno A."/>
            <person name="Tamazawa S."/>
            <person name="Tamamura S."/>
            <person name="Murakami T."/>
            <person name="Kiyama T."/>
            <person name="Inomata H."/>
            <person name="Amano Y."/>
            <person name="Miyakawa K."/>
            <person name="Tamaki H."/>
            <person name="Naganuma T."/>
            <person name="Kaneko K."/>
        </authorList>
    </citation>
    <scope>NUCLEOTIDE SEQUENCE [LARGE SCALE GENOMIC DNA]</scope>
    <source>
        <strain evidence="5 6">HN2</strain>
    </source>
</reference>
<name>A0A7J0BLP4_9BACT</name>
<dbReference type="GO" id="GO:0003700">
    <property type="term" value="F:DNA-binding transcription factor activity"/>
    <property type="evidence" value="ECO:0007669"/>
    <property type="project" value="InterPro"/>
</dbReference>
<evidence type="ECO:0000256" key="3">
    <source>
        <dbReference type="ARBA" id="ARBA00023163"/>
    </source>
</evidence>
<feature type="domain" description="HTH marR-type" evidence="4">
    <location>
        <begin position="5"/>
        <end position="137"/>
    </location>
</feature>
<keyword evidence="1" id="KW-0805">Transcription regulation</keyword>
<dbReference type="PANTHER" id="PTHR42756">
    <property type="entry name" value="TRANSCRIPTIONAL REGULATOR, MARR"/>
    <property type="match status" value="1"/>
</dbReference>
<dbReference type="PANTHER" id="PTHR42756:SF1">
    <property type="entry name" value="TRANSCRIPTIONAL REPRESSOR OF EMRAB OPERON"/>
    <property type="match status" value="1"/>
</dbReference>
<dbReference type="InterPro" id="IPR036388">
    <property type="entry name" value="WH-like_DNA-bd_sf"/>
</dbReference>
<evidence type="ECO:0000313" key="6">
    <source>
        <dbReference type="Proteomes" id="UP000503840"/>
    </source>
</evidence>
<organism evidence="5 6">
    <name type="scientific">Desulfovibrio subterraneus</name>
    <dbReference type="NCBI Taxonomy" id="2718620"/>
    <lineage>
        <taxon>Bacteria</taxon>
        <taxon>Pseudomonadati</taxon>
        <taxon>Thermodesulfobacteriota</taxon>
        <taxon>Desulfovibrionia</taxon>
        <taxon>Desulfovibrionales</taxon>
        <taxon>Desulfovibrionaceae</taxon>
        <taxon>Desulfovibrio</taxon>
    </lineage>
</organism>
<comment type="caution">
    <text evidence="5">The sequence shown here is derived from an EMBL/GenBank/DDBJ whole genome shotgun (WGS) entry which is preliminary data.</text>
</comment>
<dbReference type="Pfam" id="PF01047">
    <property type="entry name" value="MarR"/>
    <property type="match status" value="1"/>
</dbReference>
<dbReference type="InterPro" id="IPR036390">
    <property type="entry name" value="WH_DNA-bd_sf"/>
</dbReference>
<dbReference type="GO" id="GO:0003677">
    <property type="term" value="F:DNA binding"/>
    <property type="evidence" value="ECO:0007669"/>
    <property type="project" value="UniProtKB-KW"/>
</dbReference>
<dbReference type="Proteomes" id="UP000503840">
    <property type="component" value="Unassembled WGS sequence"/>
</dbReference>
<dbReference type="RefSeq" id="WP_174405720.1">
    <property type="nucleotide sequence ID" value="NZ_BLVO01000013.1"/>
</dbReference>
<evidence type="ECO:0000259" key="4">
    <source>
        <dbReference type="PROSITE" id="PS50995"/>
    </source>
</evidence>
<evidence type="ECO:0000256" key="2">
    <source>
        <dbReference type="ARBA" id="ARBA00023125"/>
    </source>
</evidence>
<evidence type="ECO:0000256" key="1">
    <source>
        <dbReference type="ARBA" id="ARBA00023015"/>
    </source>
</evidence>
<gene>
    <name evidence="5" type="ORF">DSM101010T_24600</name>
</gene>
<dbReference type="SMART" id="SM00347">
    <property type="entry name" value="HTH_MARR"/>
    <property type="match status" value="1"/>
</dbReference>
<dbReference type="AlphaFoldDB" id="A0A7J0BLP4"/>
<accession>A0A7J0BLP4</accession>
<dbReference type="EMBL" id="BLVO01000013">
    <property type="protein sequence ID" value="GFM34095.1"/>
    <property type="molecule type" value="Genomic_DNA"/>
</dbReference>
<protein>
    <recommendedName>
        <fullName evidence="4">HTH marR-type domain-containing protein</fullName>
    </recommendedName>
</protein>
<evidence type="ECO:0000313" key="5">
    <source>
        <dbReference type="EMBL" id="GFM34095.1"/>
    </source>
</evidence>
<dbReference type="PROSITE" id="PS50995">
    <property type="entry name" value="HTH_MARR_2"/>
    <property type="match status" value="1"/>
</dbReference>